<reference evidence="5" key="1">
    <citation type="journal article" date="2019" name="Int. J. Syst. Evol. Microbiol.">
        <title>The Global Catalogue of Microorganisms (GCM) 10K type strain sequencing project: providing services to taxonomists for standard genome sequencing and annotation.</title>
        <authorList>
            <consortium name="The Broad Institute Genomics Platform"/>
            <consortium name="The Broad Institute Genome Sequencing Center for Infectious Disease"/>
            <person name="Wu L."/>
            <person name="Ma J."/>
        </authorList>
    </citation>
    <scope>NUCLEOTIDE SEQUENCE [LARGE SCALE GENOMIC DNA]</scope>
    <source>
        <strain evidence="5">CCUG 37865</strain>
    </source>
</reference>
<evidence type="ECO:0000256" key="1">
    <source>
        <dbReference type="ARBA" id="ARBA00022729"/>
    </source>
</evidence>
<dbReference type="InterPro" id="IPR008964">
    <property type="entry name" value="Invasin/intimin_cell_adhesion"/>
</dbReference>
<feature type="chain" id="PRO_5046910292" evidence="2">
    <location>
        <begin position="30"/>
        <end position="861"/>
    </location>
</feature>
<dbReference type="InterPro" id="IPR051465">
    <property type="entry name" value="Cell_Envelope_Struct_Comp"/>
</dbReference>
<dbReference type="Pfam" id="PF00395">
    <property type="entry name" value="SLH"/>
    <property type="match status" value="3"/>
</dbReference>
<dbReference type="Gene3D" id="2.60.40.1080">
    <property type="match status" value="1"/>
</dbReference>
<accession>A0ABV8WSP3</accession>
<evidence type="ECO:0000259" key="3">
    <source>
        <dbReference type="PROSITE" id="PS51272"/>
    </source>
</evidence>
<organism evidence="4 5">
    <name type="scientific">Gracilibacillus xinjiangensis</name>
    <dbReference type="NCBI Taxonomy" id="1193282"/>
    <lineage>
        <taxon>Bacteria</taxon>
        <taxon>Bacillati</taxon>
        <taxon>Bacillota</taxon>
        <taxon>Bacilli</taxon>
        <taxon>Bacillales</taxon>
        <taxon>Bacillaceae</taxon>
        <taxon>Gracilibacillus</taxon>
    </lineage>
</organism>
<dbReference type="EMBL" id="JBHSDT010000004">
    <property type="protein sequence ID" value="MFC4402897.1"/>
    <property type="molecule type" value="Genomic_DNA"/>
</dbReference>
<feature type="signal peptide" evidence="2">
    <location>
        <begin position="1"/>
        <end position="29"/>
    </location>
</feature>
<name>A0ABV8WSP3_9BACI</name>
<dbReference type="SMART" id="SM00635">
    <property type="entry name" value="BID_2"/>
    <property type="match status" value="2"/>
</dbReference>
<dbReference type="InterPro" id="IPR003343">
    <property type="entry name" value="Big_2"/>
</dbReference>
<dbReference type="Proteomes" id="UP001595882">
    <property type="component" value="Unassembled WGS sequence"/>
</dbReference>
<feature type="domain" description="SLH" evidence="3">
    <location>
        <begin position="153"/>
        <end position="212"/>
    </location>
</feature>
<sequence>MAISKKSKVFATSITAAVAATAVVPSVAAASLTDVTPNDYAADEIIALVEAGVITGYEDGSFKPGNQVTRAEASVMLSKILELDVDSAADAGFSDVDSDAWYAKYVNALANEGIIKGFTDGTFDPSGTLTRAEFAVMVVKAYDIEITNANHSFNDVPQGVWYTDYVETLFANELIKGVSVDRFAPDLNIKRADFARLLANADYEYGTLLNSLLDSGVYSVSADNPKILSVTGKNLDKLSAEDVTVEGNTVLGFNASANGETATVTLETPLVDGQEYNVTLKTDEGTQEFTVKYTFTLASVAITTPTIEANKDKQFLQVTLNGTVTDLSTIDSLGYEIEFQADKDVFVGEDAMGNPITTNTSATGEIDETVAETELNKSFNVKAVLTKDGKTAESETVTVKVVSSATPAIGNIVLETSNLELTKDIVSTKDTAVAVKEVVSNTGDVINTSGISSYASSNPEVATINASTGEIAPIKAGKTTITVTAGNVTYSKSITVVNEERVATKATANTATVAPGASFTTNVAITDQFGEKVEATDITAANIEVSEVTGETNVTADFAAAEDGKLPVTIAPATDAAAGSYTVVVKDLTTLKNLGQFTVRISSDNVADNYKLEVADSSNGIANLAGDNTVELNANEFTKSGGFLRTLDSGDGDIASFEVVSANPTIATVVAAPDANGIIEVTGVKVGSTQIVLKKDGIQVATATITVKEEAPVITSIQWKNSGGTISNIGEEITFEDVFTVTSTAAGVDPIIEGVNLSENTTSKVRIDTTATGTTAAPVLYLDTDDSGVFDADDVYLGELGVRLADPSNTDLALAGTLDWTNNILSGPTAIGDKGQLVFTVTDNDTNATVRASSTLNIDVN</sequence>
<keyword evidence="1 2" id="KW-0732">Signal</keyword>
<keyword evidence="5" id="KW-1185">Reference proteome</keyword>
<dbReference type="SUPFAM" id="SSF49373">
    <property type="entry name" value="Invasin/intimin cell-adhesion fragments"/>
    <property type="match status" value="1"/>
</dbReference>
<dbReference type="PANTHER" id="PTHR43308">
    <property type="entry name" value="OUTER MEMBRANE PROTEIN ALPHA-RELATED"/>
    <property type="match status" value="1"/>
</dbReference>
<dbReference type="RefSeq" id="WP_390250921.1">
    <property type="nucleotide sequence ID" value="NZ_JBHSDT010000004.1"/>
</dbReference>
<feature type="domain" description="SLH" evidence="3">
    <location>
        <begin position="28"/>
        <end position="88"/>
    </location>
</feature>
<dbReference type="InterPro" id="IPR001119">
    <property type="entry name" value="SLH_dom"/>
</dbReference>
<dbReference type="PANTHER" id="PTHR43308:SF5">
    <property type="entry name" value="S-LAYER PROTEIN _ PEPTIDOGLYCAN ENDO-BETA-N-ACETYLGLUCOSAMINIDASE"/>
    <property type="match status" value="1"/>
</dbReference>
<feature type="domain" description="SLH" evidence="3">
    <location>
        <begin position="89"/>
        <end position="152"/>
    </location>
</feature>
<evidence type="ECO:0000313" key="5">
    <source>
        <dbReference type="Proteomes" id="UP001595882"/>
    </source>
</evidence>
<comment type="caution">
    <text evidence="4">The sequence shown here is derived from an EMBL/GenBank/DDBJ whole genome shotgun (WGS) entry which is preliminary data.</text>
</comment>
<dbReference type="PROSITE" id="PS51272">
    <property type="entry name" value="SLH"/>
    <property type="match status" value="3"/>
</dbReference>
<evidence type="ECO:0000256" key="2">
    <source>
        <dbReference type="SAM" id="SignalP"/>
    </source>
</evidence>
<evidence type="ECO:0000313" key="4">
    <source>
        <dbReference type="EMBL" id="MFC4402897.1"/>
    </source>
</evidence>
<protein>
    <submittedName>
        <fullName evidence="4">S-layer homology domain-containing protein</fullName>
    </submittedName>
</protein>
<proteinExistence type="predicted"/>
<gene>
    <name evidence="4" type="ORF">ACFOY7_07395</name>
</gene>